<dbReference type="AlphaFoldDB" id="A0A820H5X7"/>
<comment type="caution">
    <text evidence="1">The sequence shown here is derived from an EMBL/GenBank/DDBJ whole genome shotgun (WGS) entry which is preliminary data.</text>
</comment>
<reference evidence="1" key="1">
    <citation type="submission" date="2021-02" db="EMBL/GenBank/DDBJ databases">
        <authorList>
            <person name="Nowell W R."/>
        </authorList>
    </citation>
    <scope>NUCLEOTIDE SEQUENCE</scope>
</reference>
<protein>
    <submittedName>
        <fullName evidence="1">Uncharacterized protein</fullName>
    </submittedName>
</protein>
<evidence type="ECO:0000313" key="2">
    <source>
        <dbReference type="Proteomes" id="UP000663844"/>
    </source>
</evidence>
<evidence type="ECO:0000313" key="1">
    <source>
        <dbReference type="EMBL" id="CAF4289717.1"/>
    </source>
</evidence>
<gene>
    <name evidence="1" type="ORF">OXD698_LOCUS45524</name>
</gene>
<organism evidence="1 2">
    <name type="scientific">Adineta steineri</name>
    <dbReference type="NCBI Taxonomy" id="433720"/>
    <lineage>
        <taxon>Eukaryota</taxon>
        <taxon>Metazoa</taxon>
        <taxon>Spiralia</taxon>
        <taxon>Gnathifera</taxon>
        <taxon>Rotifera</taxon>
        <taxon>Eurotatoria</taxon>
        <taxon>Bdelloidea</taxon>
        <taxon>Adinetida</taxon>
        <taxon>Adinetidae</taxon>
        <taxon>Adineta</taxon>
    </lineage>
</organism>
<dbReference type="Proteomes" id="UP000663844">
    <property type="component" value="Unassembled WGS sequence"/>
</dbReference>
<feature type="non-terminal residue" evidence="1">
    <location>
        <position position="37"/>
    </location>
</feature>
<proteinExistence type="predicted"/>
<name>A0A820H5X7_9BILA</name>
<accession>A0A820H5X7</accession>
<sequence length="37" mass="4192">MIVWFGSKLIANTNCFSVIGPIKSIEKKETINIIRVK</sequence>
<dbReference type="EMBL" id="CAJOAZ010015177">
    <property type="protein sequence ID" value="CAF4289717.1"/>
    <property type="molecule type" value="Genomic_DNA"/>
</dbReference>